<dbReference type="InterPro" id="IPR013022">
    <property type="entry name" value="Xyl_isomerase-like_TIM-brl"/>
</dbReference>
<organism evidence="2">
    <name type="scientific">Candidatus Caldatribacterium saccharofermentans</name>
    <dbReference type="NCBI Taxonomy" id="1454753"/>
    <lineage>
        <taxon>Bacteria</taxon>
        <taxon>Pseudomonadati</taxon>
        <taxon>Atribacterota</taxon>
        <taxon>Atribacteria</taxon>
        <taxon>Atribacterales</taxon>
        <taxon>Candidatus Caldatribacteriaceae</taxon>
        <taxon>Candidatus Caldatribacterium</taxon>
    </lineage>
</organism>
<dbReference type="Pfam" id="PF01261">
    <property type="entry name" value="AP_endonuc_2"/>
    <property type="match status" value="1"/>
</dbReference>
<evidence type="ECO:0000259" key="1">
    <source>
        <dbReference type="Pfam" id="PF01261"/>
    </source>
</evidence>
<accession>A0A7V4TH01</accession>
<reference evidence="2" key="1">
    <citation type="journal article" date="2020" name="mSystems">
        <title>Genome- and Community-Level Interaction Insights into Carbon Utilization and Element Cycling Functions of Hydrothermarchaeota in Hydrothermal Sediment.</title>
        <authorList>
            <person name="Zhou Z."/>
            <person name="Liu Y."/>
            <person name="Xu W."/>
            <person name="Pan J."/>
            <person name="Luo Z.H."/>
            <person name="Li M."/>
        </authorList>
    </citation>
    <scope>NUCLEOTIDE SEQUENCE [LARGE SCALE GENOMIC DNA]</scope>
    <source>
        <strain evidence="2">SpSt-82</strain>
    </source>
</reference>
<dbReference type="Gene3D" id="3.20.20.150">
    <property type="entry name" value="Divalent-metal-dependent TIM barrel enzymes"/>
    <property type="match status" value="1"/>
</dbReference>
<name>A0A7V4TH01_9BACT</name>
<sequence>MRNAVEWGISTFTYPWAFGIPGYLPRKTLTLPELVERAVVLGARAVQIAHNVPLHTVTREELEAVKDLARRNHILLEVGTIGVEKESLLEYLDLAEFLDSRLVRTILDEPGKELPLEEAIARIQEVLPFFSARGVFLAVENHDRRTTEEFRKLFAAIPDPYLRFCFDTANSLGAFENPREVLREFSSRTINVHLKDVDVFRPSHGLGFIIEGRPLGKGRLGINWVFAALANTEGVTYIIELLTPFFGSVEETVRREEEWAYESAQFLKSFLGGGAKT</sequence>
<protein>
    <submittedName>
        <fullName evidence="2">Sugar phosphate isomerase/epimerase</fullName>
    </submittedName>
</protein>
<dbReference type="InterPro" id="IPR050312">
    <property type="entry name" value="IolE/XylAMocC-like"/>
</dbReference>
<gene>
    <name evidence="2" type="ORF">ENW11_07685</name>
</gene>
<comment type="caution">
    <text evidence="2">The sequence shown here is derived from an EMBL/GenBank/DDBJ whole genome shotgun (WGS) entry which is preliminary data.</text>
</comment>
<evidence type="ECO:0000313" key="2">
    <source>
        <dbReference type="EMBL" id="HGY39667.1"/>
    </source>
</evidence>
<dbReference type="PANTHER" id="PTHR12110">
    <property type="entry name" value="HYDROXYPYRUVATE ISOMERASE"/>
    <property type="match status" value="1"/>
</dbReference>
<feature type="domain" description="Xylose isomerase-like TIM barrel" evidence="1">
    <location>
        <begin position="86"/>
        <end position="269"/>
    </location>
</feature>
<dbReference type="AlphaFoldDB" id="A0A7V4TH01"/>
<dbReference type="SUPFAM" id="SSF51658">
    <property type="entry name" value="Xylose isomerase-like"/>
    <property type="match status" value="1"/>
</dbReference>
<dbReference type="PANTHER" id="PTHR12110:SF52">
    <property type="entry name" value="XYLOSE ISOMERASE"/>
    <property type="match status" value="1"/>
</dbReference>
<dbReference type="GO" id="GO:0016853">
    <property type="term" value="F:isomerase activity"/>
    <property type="evidence" value="ECO:0007669"/>
    <property type="project" value="UniProtKB-KW"/>
</dbReference>
<dbReference type="InterPro" id="IPR036237">
    <property type="entry name" value="Xyl_isomerase-like_sf"/>
</dbReference>
<dbReference type="EMBL" id="DTIY01000053">
    <property type="protein sequence ID" value="HGY39667.1"/>
    <property type="molecule type" value="Genomic_DNA"/>
</dbReference>
<keyword evidence="2" id="KW-0413">Isomerase</keyword>
<proteinExistence type="predicted"/>